<dbReference type="Proteomes" id="UP000235023">
    <property type="component" value="Unassembled WGS sequence"/>
</dbReference>
<evidence type="ECO:0000313" key="1">
    <source>
        <dbReference type="EMBL" id="PLN84022.1"/>
    </source>
</evidence>
<accession>A0A2J5I2L5</accession>
<keyword evidence="2" id="KW-1185">Reference proteome</keyword>
<reference evidence="2" key="1">
    <citation type="submission" date="2017-12" db="EMBL/GenBank/DDBJ databases">
        <authorList>
            <consortium name="DOE Joint Genome Institute"/>
            <person name="Mondo S.J."/>
            <person name="Kjaerbolling I."/>
            <person name="Vesth T.C."/>
            <person name="Frisvad J.C."/>
            <person name="Nybo J.L."/>
            <person name="Theobald S."/>
            <person name="Kuo A."/>
            <person name="Bowyer P."/>
            <person name="Matsuda Y."/>
            <person name="Lyhne E.K."/>
            <person name="Kogle M.E."/>
            <person name="Clum A."/>
            <person name="Lipzen A."/>
            <person name="Salamov A."/>
            <person name="Ngan C.Y."/>
            <person name="Daum C."/>
            <person name="Chiniquy J."/>
            <person name="Barry K."/>
            <person name="LaButti K."/>
            <person name="Haridas S."/>
            <person name="Simmons B.A."/>
            <person name="Magnuson J.K."/>
            <person name="Mortensen U.H."/>
            <person name="Larsen T.O."/>
            <person name="Grigoriev I.V."/>
            <person name="Baker S.E."/>
            <person name="Andersen M.R."/>
            <person name="Nordberg H.P."/>
            <person name="Cantor M.N."/>
            <person name="Hua S.X."/>
        </authorList>
    </citation>
    <scope>NUCLEOTIDE SEQUENCE [LARGE SCALE GENOMIC DNA]</scope>
    <source>
        <strain evidence="2">IBT 19404</strain>
    </source>
</reference>
<proteinExistence type="predicted"/>
<protein>
    <submittedName>
        <fullName evidence="1">Uncharacterized protein</fullName>
    </submittedName>
</protein>
<evidence type="ECO:0000313" key="2">
    <source>
        <dbReference type="Proteomes" id="UP000235023"/>
    </source>
</evidence>
<dbReference type="OrthoDB" id="4155294at2759"/>
<dbReference type="AlphaFoldDB" id="A0A2J5I2L5"/>
<name>A0A2J5I2L5_9EURO</name>
<organism evidence="1 2">
    <name type="scientific">Aspergillus taichungensis</name>
    <dbReference type="NCBI Taxonomy" id="482145"/>
    <lineage>
        <taxon>Eukaryota</taxon>
        <taxon>Fungi</taxon>
        <taxon>Dikarya</taxon>
        <taxon>Ascomycota</taxon>
        <taxon>Pezizomycotina</taxon>
        <taxon>Eurotiomycetes</taxon>
        <taxon>Eurotiomycetidae</taxon>
        <taxon>Eurotiales</taxon>
        <taxon>Aspergillaceae</taxon>
        <taxon>Aspergillus</taxon>
        <taxon>Aspergillus subgen. Circumdati</taxon>
    </lineage>
</organism>
<gene>
    <name evidence="1" type="ORF">BDW42DRAFT_52231</name>
</gene>
<sequence>MWIRCQWHYMGQGSHEAIVDGVCDSAIWDHNHKVVGFFQICPRLWVICRFWSQRRCGSSPRQRVLHGVMPDKI</sequence>
<dbReference type="EMBL" id="KZ559514">
    <property type="protein sequence ID" value="PLN84022.1"/>
    <property type="molecule type" value="Genomic_DNA"/>
</dbReference>